<evidence type="ECO:0000256" key="2">
    <source>
        <dbReference type="SAM" id="SignalP"/>
    </source>
</evidence>
<dbReference type="AlphaFoldDB" id="A0A562LYH1"/>
<evidence type="ECO:0008006" key="5">
    <source>
        <dbReference type="Google" id="ProtNLM"/>
    </source>
</evidence>
<gene>
    <name evidence="3" type="ORF">IP93_01005</name>
</gene>
<evidence type="ECO:0000313" key="3">
    <source>
        <dbReference type="EMBL" id="TWI12660.1"/>
    </source>
</evidence>
<name>A0A562LYH1_9GAMM</name>
<dbReference type="RefSeq" id="WP_242006746.1">
    <property type="nucleotide sequence ID" value="NZ_VLKP01000003.1"/>
</dbReference>
<comment type="caution">
    <text evidence="3">The sequence shown here is derived from an EMBL/GenBank/DDBJ whole genome shotgun (WGS) entry which is preliminary data.</text>
</comment>
<dbReference type="PROSITE" id="PS51257">
    <property type="entry name" value="PROKAR_LIPOPROTEIN"/>
    <property type="match status" value="1"/>
</dbReference>
<evidence type="ECO:0000313" key="4">
    <source>
        <dbReference type="Proteomes" id="UP000316471"/>
    </source>
</evidence>
<keyword evidence="4" id="KW-1185">Reference proteome</keyword>
<accession>A0A562LYH1</accession>
<feature type="compositionally biased region" description="Basic and acidic residues" evidence="1">
    <location>
        <begin position="189"/>
        <end position="198"/>
    </location>
</feature>
<feature type="region of interest" description="Disordered" evidence="1">
    <location>
        <begin position="189"/>
        <end position="222"/>
    </location>
</feature>
<feature type="compositionally biased region" description="Pro residues" evidence="1">
    <location>
        <begin position="207"/>
        <end position="222"/>
    </location>
</feature>
<keyword evidence="2" id="KW-0732">Signal</keyword>
<feature type="signal peptide" evidence="2">
    <location>
        <begin position="1"/>
        <end position="20"/>
    </location>
</feature>
<evidence type="ECO:0000256" key="1">
    <source>
        <dbReference type="SAM" id="MobiDB-lite"/>
    </source>
</evidence>
<reference evidence="3 4" key="1">
    <citation type="journal article" date="2015" name="Stand. Genomic Sci.">
        <title>Genomic Encyclopedia of Bacterial and Archaeal Type Strains, Phase III: the genomes of soil and plant-associated and newly described type strains.</title>
        <authorList>
            <person name="Whitman W.B."/>
            <person name="Woyke T."/>
            <person name="Klenk H.P."/>
            <person name="Zhou Y."/>
            <person name="Lilburn T.G."/>
            <person name="Beck B.J."/>
            <person name="De Vos P."/>
            <person name="Vandamme P."/>
            <person name="Eisen J.A."/>
            <person name="Garrity G."/>
            <person name="Hugenholtz P."/>
            <person name="Kyrpides N.C."/>
        </authorList>
    </citation>
    <scope>NUCLEOTIDE SEQUENCE [LARGE SCALE GENOMIC DNA]</scope>
    <source>
        <strain evidence="3 4">CGMCC 1.10136</strain>
    </source>
</reference>
<dbReference type="EMBL" id="VLKP01000003">
    <property type="protein sequence ID" value="TWI12660.1"/>
    <property type="molecule type" value="Genomic_DNA"/>
</dbReference>
<sequence>MNSMRTATLVLLACMPLLGACDRTPAPSSTPAAGTDAPATALGKLVDEATQEARAKLANEPISLSDNNKSLPKAEIAPNGDLLIEGKAVPVNDVQRALLLDHRKNVVAIAEAGMAVGVRGADLGMKAAGEALKGIFNGNADEIEQRIEAEAEKIKADAVVICDRLPAMLDSQEKLAAALPEFKPYATMTREDIDECRNETAGTSATPPTPPAPPAPPAPPEG</sequence>
<protein>
    <recommendedName>
        <fullName evidence="5">DUF2884 family protein</fullName>
    </recommendedName>
</protein>
<feature type="chain" id="PRO_5021727093" description="DUF2884 family protein" evidence="2">
    <location>
        <begin position="21"/>
        <end position="222"/>
    </location>
</feature>
<proteinExistence type="predicted"/>
<dbReference type="Proteomes" id="UP000316471">
    <property type="component" value="Unassembled WGS sequence"/>
</dbReference>
<organism evidence="3 4">
    <name type="scientific">Aerolutibacter ruishenii</name>
    <dbReference type="NCBI Taxonomy" id="686800"/>
    <lineage>
        <taxon>Bacteria</taxon>
        <taxon>Pseudomonadati</taxon>
        <taxon>Pseudomonadota</taxon>
        <taxon>Gammaproteobacteria</taxon>
        <taxon>Lysobacterales</taxon>
        <taxon>Lysobacteraceae</taxon>
        <taxon>Aerolutibacter</taxon>
    </lineage>
</organism>